<proteinExistence type="predicted"/>
<feature type="coiled-coil region" evidence="1">
    <location>
        <begin position="194"/>
        <end position="270"/>
    </location>
</feature>
<protein>
    <submittedName>
        <fullName evidence="3">Uncharacterized protein</fullName>
    </submittedName>
</protein>
<evidence type="ECO:0000256" key="1">
    <source>
        <dbReference type="SAM" id="Coils"/>
    </source>
</evidence>
<feature type="region of interest" description="Disordered" evidence="2">
    <location>
        <begin position="1"/>
        <end position="105"/>
    </location>
</feature>
<dbReference type="AlphaFoldDB" id="A0ABD1V0T5"/>
<gene>
    <name evidence="3" type="ORF">Fot_22886</name>
</gene>
<dbReference type="Proteomes" id="UP001604277">
    <property type="component" value="Unassembled WGS sequence"/>
</dbReference>
<reference evidence="4" key="1">
    <citation type="submission" date="2024-07" db="EMBL/GenBank/DDBJ databases">
        <title>Two chromosome-level genome assemblies of Korean endemic species Abeliophyllum distichum and Forsythia ovata (Oleaceae).</title>
        <authorList>
            <person name="Jang H."/>
        </authorList>
    </citation>
    <scope>NUCLEOTIDE SEQUENCE [LARGE SCALE GENOMIC DNA]</scope>
</reference>
<evidence type="ECO:0000256" key="2">
    <source>
        <dbReference type="SAM" id="MobiDB-lite"/>
    </source>
</evidence>
<name>A0ABD1V0T5_9LAMI</name>
<evidence type="ECO:0000313" key="4">
    <source>
        <dbReference type="Proteomes" id="UP001604277"/>
    </source>
</evidence>
<dbReference type="EMBL" id="JBFOLJ010000006">
    <property type="protein sequence ID" value="KAL2530285.1"/>
    <property type="molecule type" value="Genomic_DNA"/>
</dbReference>
<sequence>MSGIQFSKVPKFKIRRGGIVEDVPHPHLASSGVPGSGPTGLQDLETSVGHPSVSSAPGVRVGVPDSASRGSPAGNVRSSVGKRPKVESGEQASRTPVSPPPGRREYINIGARQDELDPSVVEKLPPAVALTATSVHKYWTSPFEKAVDTAEVTELMKLAEMYTSRSHVLNCELYKMLEMRVAEIQSALGEDENAKAMRAEVKRLQARLAFSEDARSRATYDVTKAQTIQKACIVAQKKAESQLKSCQNMIQAKDRELTEVSNELAKAKALLAKLGVPASIQTTIIHVVSQCSRPINLEGKQFRGTRALQPFLVHEYYSQIWQLQFFGQEIDQFIQDCGNQTVTKTLQLRAKLQPRRCQKSASSQPNEPQLSEIRFMPTPGIIGLDVAVHGPDLQLNVSFDNMVDDLQLMEHKEQSMMKVQRAKNIRNLRDSVRFHAQRNMKPD</sequence>
<evidence type="ECO:0000313" key="3">
    <source>
        <dbReference type="EMBL" id="KAL2530285.1"/>
    </source>
</evidence>
<organism evidence="3 4">
    <name type="scientific">Forsythia ovata</name>
    <dbReference type="NCBI Taxonomy" id="205694"/>
    <lineage>
        <taxon>Eukaryota</taxon>
        <taxon>Viridiplantae</taxon>
        <taxon>Streptophyta</taxon>
        <taxon>Embryophyta</taxon>
        <taxon>Tracheophyta</taxon>
        <taxon>Spermatophyta</taxon>
        <taxon>Magnoliopsida</taxon>
        <taxon>eudicotyledons</taxon>
        <taxon>Gunneridae</taxon>
        <taxon>Pentapetalae</taxon>
        <taxon>asterids</taxon>
        <taxon>lamiids</taxon>
        <taxon>Lamiales</taxon>
        <taxon>Oleaceae</taxon>
        <taxon>Forsythieae</taxon>
        <taxon>Forsythia</taxon>
    </lineage>
</organism>
<keyword evidence="4" id="KW-1185">Reference proteome</keyword>
<comment type="caution">
    <text evidence="3">The sequence shown here is derived from an EMBL/GenBank/DDBJ whole genome shotgun (WGS) entry which is preliminary data.</text>
</comment>
<accession>A0ABD1V0T5</accession>
<keyword evidence="1" id="KW-0175">Coiled coil</keyword>